<evidence type="ECO:0000256" key="1">
    <source>
        <dbReference type="SAM" id="MobiDB-lite"/>
    </source>
</evidence>
<evidence type="ECO:0000313" key="3">
    <source>
        <dbReference type="Proteomes" id="UP000886595"/>
    </source>
</evidence>
<reference evidence="2 3" key="1">
    <citation type="submission" date="2020-02" db="EMBL/GenBank/DDBJ databases">
        <authorList>
            <person name="Ma Q."/>
            <person name="Huang Y."/>
            <person name="Song X."/>
            <person name="Pei D."/>
        </authorList>
    </citation>
    <scope>NUCLEOTIDE SEQUENCE [LARGE SCALE GENOMIC DNA]</scope>
    <source>
        <strain evidence="2">Sxm20200214</strain>
        <tissue evidence="2">Leaf</tissue>
    </source>
</reference>
<evidence type="ECO:0000313" key="2">
    <source>
        <dbReference type="EMBL" id="KAG2284910.1"/>
    </source>
</evidence>
<gene>
    <name evidence="2" type="ORF">Bca52824_044514</name>
</gene>
<organism evidence="2 3">
    <name type="scientific">Brassica carinata</name>
    <name type="common">Ethiopian mustard</name>
    <name type="synonym">Abyssinian cabbage</name>
    <dbReference type="NCBI Taxonomy" id="52824"/>
    <lineage>
        <taxon>Eukaryota</taxon>
        <taxon>Viridiplantae</taxon>
        <taxon>Streptophyta</taxon>
        <taxon>Embryophyta</taxon>
        <taxon>Tracheophyta</taxon>
        <taxon>Spermatophyta</taxon>
        <taxon>Magnoliopsida</taxon>
        <taxon>eudicotyledons</taxon>
        <taxon>Gunneridae</taxon>
        <taxon>Pentapetalae</taxon>
        <taxon>rosids</taxon>
        <taxon>malvids</taxon>
        <taxon>Brassicales</taxon>
        <taxon>Brassicaceae</taxon>
        <taxon>Brassiceae</taxon>
        <taxon>Brassica</taxon>
    </lineage>
</organism>
<keyword evidence="3" id="KW-1185">Reference proteome</keyword>
<name>A0A8X7UM29_BRACI</name>
<dbReference type="EMBL" id="JAAMPC010000010">
    <property type="protein sequence ID" value="KAG2284910.1"/>
    <property type="molecule type" value="Genomic_DNA"/>
</dbReference>
<sequence>MKHQLKNLAELSESTQAPLLLHDSECNETASTPSSKRKSEQNKDMPDKTSTSKKPCTKVIKKEKK</sequence>
<proteinExistence type="predicted"/>
<feature type="compositionally biased region" description="Basic residues" evidence="1">
    <location>
        <begin position="55"/>
        <end position="65"/>
    </location>
</feature>
<comment type="caution">
    <text evidence="2">The sequence shown here is derived from an EMBL/GenBank/DDBJ whole genome shotgun (WGS) entry which is preliminary data.</text>
</comment>
<dbReference type="Proteomes" id="UP000886595">
    <property type="component" value="Unassembled WGS sequence"/>
</dbReference>
<feature type="region of interest" description="Disordered" evidence="1">
    <location>
        <begin position="1"/>
        <end position="65"/>
    </location>
</feature>
<protein>
    <submittedName>
        <fullName evidence="2">Uncharacterized protein</fullName>
    </submittedName>
</protein>
<feature type="compositionally biased region" description="Basic and acidic residues" evidence="1">
    <location>
        <begin position="37"/>
        <end position="47"/>
    </location>
</feature>
<accession>A0A8X7UM29</accession>
<dbReference type="OrthoDB" id="1112646at2759"/>
<dbReference type="AlphaFoldDB" id="A0A8X7UM29"/>